<organism evidence="14 15">
    <name type="scientific">Domibacillus antri</name>
    <dbReference type="NCBI Taxonomy" id="1714264"/>
    <lineage>
        <taxon>Bacteria</taxon>
        <taxon>Bacillati</taxon>
        <taxon>Bacillota</taxon>
        <taxon>Bacilli</taxon>
        <taxon>Bacillales</taxon>
        <taxon>Bacillaceae</taxon>
        <taxon>Domibacillus</taxon>
    </lineage>
</organism>
<evidence type="ECO:0000313" key="14">
    <source>
        <dbReference type="EMBL" id="OLN21917.1"/>
    </source>
</evidence>
<evidence type="ECO:0000256" key="5">
    <source>
        <dbReference type="ARBA" id="ARBA00022801"/>
    </source>
</evidence>
<feature type="binding site" evidence="11">
    <location>
        <begin position="311"/>
        <end position="313"/>
    </location>
    <ligand>
        <name>substrate</name>
    </ligand>
</feature>
<dbReference type="GO" id="GO:0008448">
    <property type="term" value="F:N-acetylglucosamine-6-phosphate deacetylase activity"/>
    <property type="evidence" value="ECO:0007669"/>
    <property type="project" value="UniProtKB-EC"/>
</dbReference>
<dbReference type="GO" id="GO:0006046">
    <property type="term" value="P:N-acetylglucosamine catabolic process"/>
    <property type="evidence" value="ECO:0007669"/>
    <property type="project" value="TreeGrafter"/>
</dbReference>
<dbReference type="InterPro" id="IPR006680">
    <property type="entry name" value="Amidohydro-rel"/>
</dbReference>
<dbReference type="OrthoDB" id="9776488at2"/>
<dbReference type="PIRSF" id="PIRSF038994">
    <property type="entry name" value="NagA"/>
    <property type="match status" value="1"/>
</dbReference>
<dbReference type="Gene3D" id="3.20.20.140">
    <property type="entry name" value="Metal-dependent hydrolases"/>
    <property type="match status" value="1"/>
</dbReference>
<evidence type="ECO:0000256" key="10">
    <source>
        <dbReference type="PIRSR" id="PIRSR038994-1"/>
    </source>
</evidence>
<feature type="binding site" evidence="12">
    <location>
        <position position="199"/>
    </location>
    <ligand>
        <name>Zn(2+)</name>
        <dbReference type="ChEBI" id="CHEBI:29105"/>
    </ligand>
</feature>
<evidence type="ECO:0000256" key="6">
    <source>
        <dbReference type="ARBA" id="ARBA00023277"/>
    </source>
</evidence>
<feature type="binding site" evidence="11">
    <location>
        <position position="255"/>
    </location>
    <ligand>
        <name>substrate</name>
    </ligand>
</feature>
<dbReference type="EMBL" id="MSDU01000027">
    <property type="protein sequence ID" value="OLN21917.1"/>
    <property type="molecule type" value="Genomic_DNA"/>
</dbReference>
<name>A0A1Q8Q3L5_9BACI</name>
<dbReference type="InterPro" id="IPR032466">
    <property type="entry name" value="Metal_Hydrolase"/>
</dbReference>
<dbReference type="EC" id="3.5.1.25" evidence="2"/>
<gene>
    <name evidence="14" type="ORF">BTO30_11965</name>
</gene>
<dbReference type="AlphaFoldDB" id="A0A1Q8Q3L5"/>
<dbReference type="InterPro" id="IPR003764">
    <property type="entry name" value="GlcNAc_6-P_deAcase"/>
</dbReference>
<protein>
    <recommendedName>
        <fullName evidence="3">N-acetylglucosamine-6-phosphate deacetylase</fullName>
        <ecNumber evidence="2">3.5.1.25</ecNumber>
    </recommendedName>
</protein>
<proteinExistence type="inferred from homology"/>
<comment type="caution">
    <text evidence="14">The sequence shown here is derived from an EMBL/GenBank/DDBJ whole genome shotgun (WGS) entry which is preliminary data.</text>
</comment>
<comment type="similarity">
    <text evidence="1 9">Belongs to the metallo-dependent hydrolases superfamily. NagA family.</text>
</comment>
<evidence type="ECO:0000313" key="15">
    <source>
        <dbReference type="Proteomes" id="UP000185568"/>
    </source>
</evidence>
<accession>A0A1Q8Q3L5</accession>
<keyword evidence="4 12" id="KW-0479">Metal-binding</keyword>
<dbReference type="InterPro" id="IPR011059">
    <property type="entry name" value="Metal-dep_hydrolase_composite"/>
</dbReference>
<feature type="binding site" evidence="12">
    <location>
        <position position="133"/>
    </location>
    <ligand>
        <name>Zn(2+)</name>
        <dbReference type="ChEBI" id="CHEBI:29105"/>
    </ligand>
</feature>
<dbReference type="SUPFAM" id="SSF51338">
    <property type="entry name" value="Composite domain of metallo-dependent hydrolases"/>
    <property type="match status" value="1"/>
</dbReference>
<evidence type="ECO:0000256" key="1">
    <source>
        <dbReference type="ARBA" id="ARBA00010716"/>
    </source>
</evidence>
<comment type="cofactor">
    <cofactor evidence="12">
        <name>a divalent metal cation</name>
        <dbReference type="ChEBI" id="CHEBI:60240"/>
    </cofactor>
    <text evidence="12">Binds 1 divalent metal cation per subunit.</text>
</comment>
<evidence type="ECO:0000256" key="9">
    <source>
        <dbReference type="PIRNR" id="PIRNR038994"/>
    </source>
</evidence>
<evidence type="ECO:0000256" key="3">
    <source>
        <dbReference type="ARBA" id="ARBA00018029"/>
    </source>
</evidence>
<evidence type="ECO:0000256" key="12">
    <source>
        <dbReference type="PIRSR" id="PIRSR038994-3"/>
    </source>
</evidence>
<feature type="binding site" evidence="11">
    <location>
        <position position="144"/>
    </location>
    <ligand>
        <name>substrate</name>
    </ligand>
</feature>
<reference evidence="14 15" key="1">
    <citation type="submission" date="2016-12" db="EMBL/GenBank/DDBJ databases">
        <title>Domibacillus antri genome sequencing.</title>
        <authorList>
            <person name="Verma A."/>
            <person name="Krishnamurthi S."/>
        </authorList>
    </citation>
    <scope>NUCLEOTIDE SEQUENCE [LARGE SCALE GENOMIC DNA]</scope>
    <source>
        <strain evidence="14 15">XD80</strain>
    </source>
</reference>
<comment type="pathway">
    <text evidence="8">Amino-sugar metabolism; N-acetylneuraminate degradation; D-fructose 6-phosphate from N-acetylneuraminate: step 4/5.</text>
</comment>
<keyword evidence="15" id="KW-1185">Reference proteome</keyword>
<keyword evidence="5 9" id="KW-0378">Hydrolase</keyword>
<feature type="binding site" evidence="11">
    <location>
        <begin position="223"/>
        <end position="224"/>
    </location>
    <ligand>
        <name>substrate</name>
    </ligand>
</feature>
<evidence type="ECO:0000256" key="4">
    <source>
        <dbReference type="ARBA" id="ARBA00022723"/>
    </source>
</evidence>
<evidence type="ECO:0000256" key="11">
    <source>
        <dbReference type="PIRSR" id="PIRSR038994-2"/>
    </source>
</evidence>
<feature type="binding site" evidence="11">
    <location>
        <position position="231"/>
    </location>
    <ligand>
        <name>substrate</name>
    </ligand>
</feature>
<dbReference type="Proteomes" id="UP000185568">
    <property type="component" value="Unassembled WGS sequence"/>
</dbReference>
<dbReference type="RefSeq" id="WP_075398967.1">
    <property type="nucleotide sequence ID" value="NZ_MSDU01000027.1"/>
</dbReference>
<dbReference type="PANTHER" id="PTHR11113">
    <property type="entry name" value="N-ACETYLGLUCOSAMINE-6-PHOSPHATE DEACETYLASE"/>
    <property type="match status" value="1"/>
</dbReference>
<comment type="catalytic activity">
    <reaction evidence="7">
        <text>N-acetyl-D-glucosamine 6-phosphate + H2O = D-glucosamine 6-phosphate + acetate</text>
        <dbReference type="Rhea" id="RHEA:22936"/>
        <dbReference type="ChEBI" id="CHEBI:15377"/>
        <dbReference type="ChEBI" id="CHEBI:30089"/>
        <dbReference type="ChEBI" id="CHEBI:57513"/>
        <dbReference type="ChEBI" id="CHEBI:58725"/>
        <dbReference type="EC" id="3.5.1.25"/>
    </reaction>
</comment>
<dbReference type="SUPFAM" id="SSF51556">
    <property type="entry name" value="Metallo-dependent hydrolases"/>
    <property type="match status" value="1"/>
</dbReference>
<evidence type="ECO:0000259" key="13">
    <source>
        <dbReference type="Pfam" id="PF01979"/>
    </source>
</evidence>
<dbReference type="PANTHER" id="PTHR11113:SF14">
    <property type="entry name" value="N-ACETYLGLUCOSAMINE-6-PHOSPHATE DEACETYLASE"/>
    <property type="match status" value="1"/>
</dbReference>
<keyword evidence="6 9" id="KW-0119">Carbohydrate metabolism</keyword>
<dbReference type="Pfam" id="PF01979">
    <property type="entry name" value="Amidohydro_1"/>
    <property type="match status" value="1"/>
</dbReference>
<evidence type="ECO:0000256" key="7">
    <source>
        <dbReference type="ARBA" id="ARBA00047647"/>
    </source>
</evidence>
<dbReference type="GO" id="GO:0046872">
    <property type="term" value="F:metal ion binding"/>
    <property type="evidence" value="ECO:0007669"/>
    <property type="project" value="UniProtKB-KW"/>
</dbReference>
<feature type="binding site" evidence="12">
    <location>
        <position position="220"/>
    </location>
    <ligand>
        <name>Zn(2+)</name>
        <dbReference type="ChEBI" id="CHEBI:29105"/>
    </ligand>
</feature>
<dbReference type="FunFam" id="3.20.20.140:FF:000004">
    <property type="entry name" value="N-acetylglucosamine-6-phosphate deacetylase"/>
    <property type="match status" value="1"/>
</dbReference>
<evidence type="ECO:0000256" key="2">
    <source>
        <dbReference type="ARBA" id="ARBA00011899"/>
    </source>
</evidence>
<sequence>MNENIIQGGSVFAEQNVYSPGFVHIKGGKIAALGPISECPISENIPSITVPESYSILPGAVDIHIHGAAGADTMDASEESLSKIASFLPGEGTTTFLATTMTQSKEKIEHALQAASSFTSRPDQAFMAGVHLEGPFISRKHPGAQPANAIIKPDISLFKHWNELSGERIRLVTLAPEEDNSFELIAYLHKQRITASAGHTDAVYEQLKQAEQTGLTHITHLYNGMRGMHHREPGTAGGAFLLDSLYIEMIADGIHVHPAMVRLAYCQKTAERTILITDSMRAKGLPDGIYDLGGQAVSVVGGKAMLEDGTLAGSTLSMQEAIRNMMTYTGCGVREIVKMTAENPAKQAGLFDRVGSIKTGKDADIVIYDDHMKVHMTICRGVKAYGKELKK</sequence>
<feature type="active site" description="Proton donor/acceptor" evidence="10">
    <location>
        <position position="278"/>
    </location>
</feature>
<dbReference type="NCBIfam" id="TIGR00221">
    <property type="entry name" value="nagA"/>
    <property type="match status" value="1"/>
</dbReference>
<feature type="domain" description="Amidohydrolase-related" evidence="13">
    <location>
        <begin position="56"/>
        <end position="381"/>
    </location>
</feature>
<dbReference type="STRING" id="1714264.BTO30_11965"/>
<dbReference type="CDD" id="cd00854">
    <property type="entry name" value="NagA"/>
    <property type="match status" value="1"/>
</dbReference>
<dbReference type="Gene3D" id="2.30.40.10">
    <property type="entry name" value="Urease, subunit C, domain 1"/>
    <property type="match status" value="1"/>
</dbReference>
<evidence type="ECO:0000256" key="8">
    <source>
        <dbReference type="ARBA" id="ARBA00060590"/>
    </source>
</evidence>